<protein>
    <submittedName>
        <fullName evidence="2">NTF2 superfamily protein</fullName>
    </submittedName>
</protein>
<dbReference type="OrthoDB" id="6657864at2"/>
<dbReference type="GeneID" id="7333479"/>
<dbReference type="RefSeq" id="WP_010920005.1">
    <property type="nucleotide sequence ID" value="NC_011916.1"/>
</dbReference>
<dbReference type="PANTHER" id="PTHR41252">
    <property type="entry name" value="BLR2505 PROTEIN"/>
    <property type="match status" value="1"/>
</dbReference>
<dbReference type="RefSeq" id="YP_002517601.1">
    <property type="nucleotide sequence ID" value="NC_011916.1"/>
</dbReference>
<dbReference type="Pfam" id="PF12680">
    <property type="entry name" value="SnoaL_2"/>
    <property type="match status" value="1"/>
</dbReference>
<sequence length="144" mass="16153">MSAQENKETIRRVYAALETGDQSVFGDSVHPNYVWRLAGSSDWSRRFEGQEAIRRDLLAPLFSLFADTYTASAVTLVAEDDRVVAEVRGKVLTKTGQRYDNDYCFVFRFREGKIAEIVEYCDTDLCVRALGSYDDAVSASRGSA</sequence>
<keyword evidence="3" id="KW-1185">Reference proteome</keyword>
<gene>
    <name evidence="2" type="ordered locus">CCNA_02228</name>
</gene>
<dbReference type="KEGG" id="ccs:CCNA_02228"/>
<dbReference type="SMR" id="A0A0H3C8J3"/>
<dbReference type="SUPFAM" id="SSF54427">
    <property type="entry name" value="NTF2-like"/>
    <property type="match status" value="1"/>
</dbReference>
<dbReference type="PATRIC" id="fig|565050.3.peg.2182"/>
<evidence type="ECO:0000313" key="2">
    <source>
        <dbReference type="EMBL" id="ACL95693.1"/>
    </source>
</evidence>
<accession>A0A0H3C8J3</accession>
<feature type="domain" description="SnoaL-like" evidence="1">
    <location>
        <begin position="10"/>
        <end position="117"/>
    </location>
</feature>
<dbReference type="HOGENOM" id="CLU_107220_1_2_5"/>
<dbReference type="EMBL" id="CP001340">
    <property type="protein sequence ID" value="ACL95693.1"/>
    <property type="molecule type" value="Genomic_DNA"/>
</dbReference>
<dbReference type="Gene3D" id="3.10.450.50">
    <property type="match status" value="1"/>
</dbReference>
<evidence type="ECO:0000259" key="1">
    <source>
        <dbReference type="Pfam" id="PF12680"/>
    </source>
</evidence>
<name>A0A0H3C8J3_CAUVN</name>
<organism evidence="2 3">
    <name type="scientific">Caulobacter vibrioides (strain NA1000 / CB15N)</name>
    <name type="common">Caulobacter crescentus</name>
    <dbReference type="NCBI Taxonomy" id="565050"/>
    <lineage>
        <taxon>Bacteria</taxon>
        <taxon>Pseudomonadati</taxon>
        <taxon>Pseudomonadota</taxon>
        <taxon>Alphaproteobacteria</taxon>
        <taxon>Caulobacterales</taxon>
        <taxon>Caulobacteraceae</taxon>
        <taxon>Caulobacter</taxon>
    </lineage>
</organism>
<dbReference type="Proteomes" id="UP000001364">
    <property type="component" value="Chromosome"/>
</dbReference>
<dbReference type="AlphaFoldDB" id="A0A0H3C8J3"/>
<proteinExistence type="predicted"/>
<dbReference type="InterPro" id="IPR037401">
    <property type="entry name" value="SnoaL-like"/>
</dbReference>
<dbReference type="InterPro" id="IPR032710">
    <property type="entry name" value="NTF2-like_dom_sf"/>
</dbReference>
<evidence type="ECO:0000313" key="3">
    <source>
        <dbReference type="Proteomes" id="UP000001364"/>
    </source>
</evidence>
<reference evidence="2 3" key="1">
    <citation type="journal article" date="2010" name="J. Bacteriol.">
        <title>The genetic basis of laboratory adaptation in Caulobacter crescentus.</title>
        <authorList>
            <person name="Marks M.E."/>
            <person name="Castro-Rojas C.M."/>
            <person name="Teiling C."/>
            <person name="Du L."/>
            <person name="Kapatral V."/>
            <person name="Walunas T.L."/>
            <person name="Crosson S."/>
        </authorList>
    </citation>
    <scope>NUCLEOTIDE SEQUENCE [LARGE SCALE GENOMIC DNA]</scope>
    <source>
        <strain evidence="3">NA1000 / CB15N</strain>
    </source>
</reference>
<dbReference type="PANTHER" id="PTHR41252:SF1">
    <property type="entry name" value="BLR2505 PROTEIN"/>
    <property type="match status" value="1"/>
</dbReference>
<dbReference type="PhylomeDB" id="A0A0H3C8J3"/>